<feature type="transmembrane region" description="Helical" evidence="1">
    <location>
        <begin position="12"/>
        <end position="34"/>
    </location>
</feature>
<feature type="transmembrane region" description="Helical" evidence="1">
    <location>
        <begin position="184"/>
        <end position="201"/>
    </location>
</feature>
<keyword evidence="1" id="KW-0812">Transmembrane</keyword>
<dbReference type="InterPro" id="IPR039672">
    <property type="entry name" value="MFS_2"/>
</dbReference>
<evidence type="ECO:0000313" key="3">
    <source>
        <dbReference type="Proteomes" id="UP001065549"/>
    </source>
</evidence>
<name>A0A9J6QUZ8_9FIRM</name>
<evidence type="ECO:0000256" key="1">
    <source>
        <dbReference type="SAM" id="Phobius"/>
    </source>
</evidence>
<dbReference type="PANTHER" id="PTHR11328">
    <property type="entry name" value="MAJOR FACILITATOR SUPERFAMILY DOMAIN-CONTAINING PROTEIN"/>
    <property type="match status" value="1"/>
</dbReference>
<keyword evidence="3" id="KW-1185">Reference proteome</keyword>
<dbReference type="NCBIfam" id="TIGR00792">
    <property type="entry name" value="gph"/>
    <property type="match status" value="1"/>
</dbReference>
<feature type="transmembrane region" description="Helical" evidence="1">
    <location>
        <begin position="240"/>
        <end position="264"/>
    </location>
</feature>
<feature type="transmembrane region" description="Helical" evidence="1">
    <location>
        <begin position="330"/>
        <end position="348"/>
    </location>
</feature>
<dbReference type="AlphaFoldDB" id="A0A9J6QUZ8"/>
<dbReference type="PANTHER" id="PTHR11328:SF24">
    <property type="entry name" value="MAJOR FACILITATOR SUPERFAMILY (MFS) PROFILE DOMAIN-CONTAINING PROTEIN"/>
    <property type="match status" value="1"/>
</dbReference>
<dbReference type="EMBL" id="JAOSHN010000004">
    <property type="protein sequence ID" value="MCU7378839.1"/>
    <property type="molecule type" value="Genomic_DNA"/>
</dbReference>
<dbReference type="Proteomes" id="UP001065549">
    <property type="component" value="Unassembled WGS sequence"/>
</dbReference>
<dbReference type="InterPro" id="IPR036259">
    <property type="entry name" value="MFS_trans_sf"/>
</dbReference>
<feature type="transmembrane region" description="Helical" evidence="1">
    <location>
        <begin position="151"/>
        <end position="172"/>
    </location>
</feature>
<dbReference type="GO" id="GO:0006814">
    <property type="term" value="P:sodium ion transport"/>
    <property type="evidence" value="ECO:0007669"/>
    <property type="project" value="InterPro"/>
</dbReference>
<dbReference type="Gene3D" id="1.20.1250.20">
    <property type="entry name" value="MFS general substrate transporter like domains"/>
    <property type="match status" value="2"/>
</dbReference>
<dbReference type="GO" id="GO:0015293">
    <property type="term" value="F:symporter activity"/>
    <property type="evidence" value="ECO:0007669"/>
    <property type="project" value="InterPro"/>
</dbReference>
<gene>
    <name evidence="2" type="ORF">OBO34_10785</name>
</gene>
<feature type="transmembrane region" description="Helical" evidence="1">
    <location>
        <begin position="276"/>
        <end position="296"/>
    </location>
</feature>
<organism evidence="2 3">
    <name type="scientific">Hominibacterium faecale</name>
    <dbReference type="NCBI Taxonomy" id="2839743"/>
    <lineage>
        <taxon>Bacteria</taxon>
        <taxon>Bacillati</taxon>
        <taxon>Bacillota</taxon>
        <taxon>Clostridia</taxon>
        <taxon>Peptostreptococcales</taxon>
        <taxon>Anaerovoracaceae</taxon>
        <taxon>Hominibacterium</taxon>
    </lineage>
</organism>
<feature type="transmembrane region" description="Helical" evidence="1">
    <location>
        <begin position="79"/>
        <end position="96"/>
    </location>
</feature>
<feature type="transmembrane region" description="Helical" evidence="1">
    <location>
        <begin position="417"/>
        <end position="438"/>
    </location>
</feature>
<keyword evidence="1" id="KW-0472">Membrane</keyword>
<feature type="transmembrane region" description="Helical" evidence="1">
    <location>
        <begin position="369"/>
        <end position="397"/>
    </location>
</feature>
<accession>A0A9J6QUZ8</accession>
<evidence type="ECO:0000313" key="2">
    <source>
        <dbReference type="EMBL" id="MCU7378839.1"/>
    </source>
</evidence>
<dbReference type="GO" id="GO:0008643">
    <property type="term" value="P:carbohydrate transport"/>
    <property type="evidence" value="ECO:0007669"/>
    <property type="project" value="InterPro"/>
</dbReference>
<feature type="transmembrane region" description="Helical" evidence="1">
    <location>
        <begin position="303"/>
        <end position="324"/>
    </location>
</feature>
<dbReference type="GO" id="GO:0005886">
    <property type="term" value="C:plasma membrane"/>
    <property type="evidence" value="ECO:0007669"/>
    <property type="project" value="TreeGrafter"/>
</dbReference>
<dbReference type="Pfam" id="PF13347">
    <property type="entry name" value="MFS_2"/>
    <property type="match status" value="1"/>
</dbReference>
<sequence length="468" mass="51423">MKKLSWKVILGYGTASASDAITYNFVFMFLLFFLTDIAGISPALAGSISLIAVIWDAVSTPILGQISDNTRSKYGRRRPYLIAVAVPLAAAFVLLFTNVPLDGNAKNVYYVIMAMVFWTSYTTFYIPYTALGAELTLDYDERTKLRAPATIFNLLGNIVGMSAPSLVVAMFIGQGMAPGRAWQSMAMIAGGIAMICILITWRTTRGHEIMNVREEAITEKKKENGFKTYLKILKLKPYKFLLGMFMAFMFGYSMINADIAYFVYHKMQSTEETLALVMFLYILIGIVAVPLVSAISMKIGKKAAAALCIAGSGAVMFCFKFISIESFGMLLLYMAIFSIANGAYWTLIPAINMDMCEVYEYKYGERREGAVFAAGIFFAKFSAAISSQVLGIILSVSGYDPTLPQQSASAVAGIENAFTIIPSSFLILSGVMAIAFPLTKAKFDQLKAVMEAKKKGEDYQEEGLERVI</sequence>
<comment type="caution">
    <text evidence="2">The sequence shown here is derived from an EMBL/GenBank/DDBJ whole genome shotgun (WGS) entry which is preliminary data.</text>
</comment>
<dbReference type="CDD" id="cd17332">
    <property type="entry name" value="MFS_MelB_like"/>
    <property type="match status" value="1"/>
</dbReference>
<proteinExistence type="predicted"/>
<protein>
    <submittedName>
        <fullName evidence="2">Glycoside-pentoside-hexuronide (GPH):cation symporter</fullName>
    </submittedName>
</protein>
<feature type="transmembrane region" description="Helical" evidence="1">
    <location>
        <begin position="40"/>
        <end position="58"/>
    </location>
</feature>
<keyword evidence="1" id="KW-1133">Transmembrane helix</keyword>
<dbReference type="RefSeq" id="WP_227754747.1">
    <property type="nucleotide sequence ID" value="NZ_JAJAGH010000001.1"/>
</dbReference>
<feature type="transmembrane region" description="Helical" evidence="1">
    <location>
        <begin position="108"/>
        <end position="131"/>
    </location>
</feature>
<dbReference type="InterPro" id="IPR001927">
    <property type="entry name" value="Na/Gal_symport"/>
</dbReference>
<reference evidence="2" key="1">
    <citation type="submission" date="2022-09" db="EMBL/GenBank/DDBJ databases">
        <title>Culturomic study of gut microbiota in children with autism spectrum disorder.</title>
        <authorList>
            <person name="Efimov B.A."/>
            <person name="Chaplin A.V."/>
            <person name="Sokolova S.R."/>
            <person name="Pikina A.P."/>
            <person name="Korzhanova M."/>
            <person name="Belova V."/>
            <person name="Korostin D."/>
        </authorList>
    </citation>
    <scope>NUCLEOTIDE SEQUENCE</scope>
    <source>
        <strain evidence="2">ASD5510</strain>
    </source>
</reference>
<dbReference type="SUPFAM" id="SSF103473">
    <property type="entry name" value="MFS general substrate transporter"/>
    <property type="match status" value="1"/>
</dbReference>